<feature type="transmembrane region" description="Helical" evidence="1">
    <location>
        <begin position="134"/>
        <end position="152"/>
    </location>
</feature>
<gene>
    <name evidence="2" type="ORF">SAMN05421869_110320</name>
</gene>
<evidence type="ECO:0000256" key="1">
    <source>
        <dbReference type="SAM" id="Phobius"/>
    </source>
</evidence>
<keyword evidence="3" id="KW-1185">Reference proteome</keyword>
<dbReference type="Pfam" id="PF08592">
    <property type="entry name" value="Anthrone_oxy"/>
    <property type="match status" value="1"/>
</dbReference>
<feature type="transmembrane region" description="Helical" evidence="1">
    <location>
        <begin position="85"/>
        <end position="106"/>
    </location>
</feature>
<reference evidence="2 3" key="1">
    <citation type="submission" date="2016-10" db="EMBL/GenBank/DDBJ databases">
        <authorList>
            <person name="de Groot N.N."/>
        </authorList>
    </citation>
    <scope>NUCLEOTIDE SEQUENCE [LARGE SCALE GENOMIC DNA]</scope>
    <source>
        <strain evidence="2 3">CGMCC 4.6533</strain>
    </source>
</reference>
<protein>
    <submittedName>
        <fullName evidence="2">Uncharacterized membrane protein</fullName>
    </submittedName>
</protein>
<proteinExistence type="predicted"/>
<evidence type="ECO:0000313" key="2">
    <source>
        <dbReference type="EMBL" id="SDJ46296.1"/>
    </source>
</evidence>
<dbReference type="AlphaFoldDB" id="A0A1G8TXI3"/>
<dbReference type="RefSeq" id="WP_090934842.1">
    <property type="nucleotide sequence ID" value="NZ_FNDJ01000010.1"/>
</dbReference>
<dbReference type="Proteomes" id="UP000199202">
    <property type="component" value="Unassembled WGS sequence"/>
</dbReference>
<keyword evidence="1" id="KW-0472">Membrane</keyword>
<accession>A0A1G8TXI3</accession>
<feature type="transmembrane region" description="Helical" evidence="1">
    <location>
        <begin position="57"/>
        <end position="78"/>
    </location>
</feature>
<keyword evidence="1" id="KW-1133">Transmembrane helix</keyword>
<organism evidence="2 3">
    <name type="scientific">Nonomuraea jiangxiensis</name>
    <dbReference type="NCBI Taxonomy" id="633440"/>
    <lineage>
        <taxon>Bacteria</taxon>
        <taxon>Bacillati</taxon>
        <taxon>Actinomycetota</taxon>
        <taxon>Actinomycetes</taxon>
        <taxon>Streptosporangiales</taxon>
        <taxon>Streptosporangiaceae</taxon>
        <taxon>Nonomuraea</taxon>
    </lineage>
</organism>
<dbReference type="STRING" id="633440.SAMN05421869_110320"/>
<dbReference type="OrthoDB" id="428263at2"/>
<dbReference type="EMBL" id="FNDJ01000010">
    <property type="protein sequence ID" value="SDJ46296.1"/>
    <property type="molecule type" value="Genomic_DNA"/>
</dbReference>
<sequence length="153" mass="16019">MDVLAAVAAIVALVLNGLIAGLFFAFSVAVMPALDAIDQDQAAAAMRSVNQKILNRVFLLTFTLAPVLSLAAGVLLLVSGASLPGILALAAAVVYFVGSILVTSVVNVPLNNALNDGKVDWAGYSPRWTRWNHLRGWACVLAVALLGTALHLW</sequence>
<name>A0A1G8TXI3_9ACTN</name>
<keyword evidence="1" id="KW-0812">Transmembrane</keyword>
<dbReference type="InterPro" id="IPR013901">
    <property type="entry name" value="Anthrone_oxy"/>
</dbReference>
<evidence type="ECO:0000313" key="3">
    <source>
        <dbReference type="Proteomes" id="UP000199202"/>
    </source>
</evidence>